<comment type="catalytic activity">
    <reaction evidence="7 10">
        <text>lipid IVA (E. coli) + CMP-3-deoxy-beta-D-manno-octulosonate = alpha-Kdo-(2-&gt;6)-lipid IVA (E. coli) + CMP + H(+)</text>
        <dbReference type="Rhea" id="RHEA:28066"/>
        <dbReference type="ChEBI" id="CHEBI:15378"/>
        <dbReference type="ChEBI" id="CHEBI:58603"/>
        <dbReference type="ChEBI" id="CHEBI:60364"/>
        <dbReference type="ChEBI" id="CHEBI:60377"/>
        <dbReference type="ChEBI" id="CHEBI:85987"/>
        <dbReference type="EC" id="2.4.99.12"/>
    </reaction>
</comment>
<dbReference type="EMBL" id="CYHE01000003">
    <property type="protein sequence ID" value="CUA94826.1"/>
    <property type="molecule type" value="Genomic_DNA"/>
</dbReference>
<dbReference type="InterPro" id="IPR007507">
    <property type="entry name" value="Glycos_transf_N"/>
</dbReference>
<evidence type="ECO:0000256" key="3">
    <source>
        <dbReference type="ARBA" id="ARBA00012621"/>
    </source>
</evidence>
<evidence type="ECO:0000256" key="9">
    <source>
        <dbReference type="PIRSR" id="PIRSR639901-2"/>
    </source>
</evidence>
<comment type="subcellular location">
    <subcellularLocation>
        <location evidence="10">Cell membrane</location>
    </subcellularLocation>
</comment>
<keyword evidence="10" id="KW-1003">Cell membrane</keyword>
<keyword evidence="5 10" id="KW-0808">Transferase</keyword>
<dbReference type="AlphaFoldDB" id="A0A0K6HVF9"/>
<dbReference type="RefSeq" id="WP_055455105.1">
    <property type="nucleotide sequence ID" value="NZ_CYHE01000003.1"/>
</dbReference>
<comment type="pathway">
    <text evidence="2 10">Bacterial outer membrane biogenesis; LPS core biosynthesis.</text>
</comment>
<evidence type="ECO:0000256" key="2">
    <source>
        <dbReference type="ARBA" id="ARBA00004713"/>
    </source>
</evidence>
<evidence type="ECO:0000256" key="7">
    <source>
        <dbReference type="ARBA" id="ARBA00049183"/>
    </source>
</evidence>
<feature type="site" description="Transition state stabilizer" evidence="9">
    <location>
        <position position="216"/>
    </location>
</feature>
<dbReference type="Gene3D" id="3.40.50.11720">
    <property type="entry name" value="3-Deoxy-D-manno-octulosonic-acid transferase, N-terminal domain"/>
    <property type="match status" value="1"/>
</dbReference>
<feature type="active site" description="Proton acceptor" evidence="8">
    <location>
        <position position="72"/>
    </location>
</feature>
<keyword evidence="13" id="KW-1185">Reference proteome</keyword>
<keyword evidence="10" id="KW-0448">Lipopolysaccharide biosynthesis</keyword>
<gene>
    <name evidence="12" type="ORF">Ga0061067_103323</name>
</gene>
<reference evidence="13" key="1">
    <citation type="submission" date="2015-08" db="EMBL/GenBank/DDBJ databases">
        <authorList>
            <person name="Varghese N."/>
        </authorList>
    </citation>
    <scope>NUCLEOTIDE SEQUENCE [LARGE SCALE GENOMIC DNA]</scope>
    <source>
        <strain evidence="13">DSM 23407</strain>
    </source>
</reference>
<dbReference type="Pfam" id="PF04413">
    <property type="entry name" value="Glycos_transf_N"/>
    <property type="match status" value="1"/>
</dbReference>
<dbReference type="PANTHER" id="PTHR42755">
    <property type="entry name" value="3-DEOXY-MANNO-OCTULOSONATE CYTIDYLYLTRANSFERASE"/>
    <property type="match status" value="1"/>
</dbReference>
<dbReference type="GO" id="GO:0009245">
    <property type="term" value="P:lipid A biosynthetic process"/>
    <property type="evidence" value="ECO:0007669"/>
    <property type="project" value="TreeGrafter"/>
</dbReference>
<dbReference type="InterPro" id="IPR038107">
    <property type="entry name" value="Glycos_transf_N_sf"/>
</dbReference>
<evidence type="ECO:0000259" key="11">
    <source>
        <dbReference type="Pfam" id="PF04413"/>
    </source>
</evidence>
<evidence type="ECO:0000256" key="6">
    <source>
        <dbReference type="ARBA" id="ARBA00031445"/>
    </source>
</evidence>
<evidence type="ECO:0000256" key="4">
    <source>
        <dbReference type="ARBA" id="ARBA00019077"/>
    </source>
</evidence>
<organism evidence="12 13">
    <name type="scientific">Pannonibacter indicus</name>
    <dbReference type="NCBI Taxonomy" id="466044"/>
    <lineage>
        <taxon>Bacteria</taxon>
        <taxon>Pseudomonadati</taxon>
        <taxon>Pseudomonadota</taxon>
        <taxon>Alphaproteobacteria</taxon>
        <taxon>Hyphomicrobiales</taxon>
        <taxon>Stappiaceae</taxon>
        <taxon>Pannonibacter</taxon>
    </lineage>
</organism>
<comment type="similarity">
    <text evidence="10">Belongs to the glycosyltransferase group 1 family.</text>
</comment>
<dbReference type="SUPFAM" id="SSF53756">
    <property type="entry name" value="UDP-Glycosyltransferase/glycogen phosphorylase"/>
    <property type="match status" value="1"/>
</dbReference>
<proteinExistence type="inferred from homology"/>
<dbReference type="EC" id="2.4.99.12" evidence="3 10"/>
<evidence type="ECO:0000256" key="8">
    <source>
        <dbReference type="PIRSR" id="PIRSR639901-1"/>
    </source>
</evidence>
<dbReference type="Proteomes" id="UP000183900">
    <property type="component" value="Unassembled WGS sequence"/>
</dbReference>
<protein>
    <recommendedName>
        <fullName evidence="4 10">3-deoxy-D-manno-octulosonic acid transferase</fullName>
        <shortName evidence="10">Kdo transferase</shortName>
        <ecNumber evidence="3 10">2.4.99.12</ecNumber>
    </recommendedName>
    <alternativeName>
        <fullName evidence="6 10">Lipid IV(A) 3-deoxy-D-manno-octulosonic acid transferase</fullName>
    </alternativeName>
</protein>
<dbReference type="GO" id="GO:0009244">
    <property type="term" value="P:lipopolysaccharide core region biosynthetic process"/>
    <property type="evidence" value="ECO:0007669"/>
    <property type="project" value="UniProtKB-UniRule"/>
</dbReference>
<sequence>MADARAAAAASFPLRAYGAVAGLALPVLKLLHASRVRAGKEDPARRGERFGMASRPRPQGRLVWLHAASVGETNSVLPLIERLTGEGVNLLLTTVTRTSAEIAAQRLPHGAFHQYAPFDAPQLVRRFLTHWQPDLALVVESEIWPGTFARLARTGIPLAIINGRMSARSGAKWEKSRAFGRAVFGCVSLCLAQSEADAARYRKLGVADVRSPGNLKFDAAAPLADPAAVAALSAQMAGRPLWLAASTHPGEDEIVLAAHKHLAERFPGLLTLLMPRHPVRGSDIAALASGAGLKAAQRSCGAFPAADLDVYIADTLGEMGLFLRLAPAVFLGGSFAPVGGHNPVEPAQLNVPLVTGPLVANARAVYRDLWDAQAAVRVDDPAELGPAIARLLADEPGRKAMAARAFAVAEAGAGALDRTLEHLRPLLYADSGARDGISGE</sequence>
<feature type="site" description="Transition state stabilizer" evidence="9">
    <location>
        <position position="140"/>
    </location>
</feature>
<evidence type="ECO:0000313" key="12">
    <source>
        <dbReference type="EMBL" id="CUA94826.1"/>
    </source>
</evidence>
<dbReference type="GO" id="GO:0043842">
    <property type="term" value="F:Kdo transferase activity"/>
    <property type="evidence" value="ECO:0007669"/>
    <property type="project" value="UniProtKB-EC"/>
</dbReference>
<comment type="function">
    <text evidence="1 10">Involved in lipopolysaccharide (LPS) biosynthesis. Catalyzes the transfer of 3-deoxy-D-manno-octulosonate (Kdo) residue(s) from CMP-Kdo to lipid IV(A), the tetraacyldisaccharide-1,4'-bisphosphate precursor of lipid A.</text>
</comment>
<dbReference type="InterPro" id="IPR039901">
    <property type="entry name" value="Kdotransferase"/>
</dbReference>
<name>A0A0K6HVF9_9HYPH</name>
<dbReference type="UniPathway" id="UPA00958"/>
<evidence type="ECO:0000256" key="5">
    <source>
        <dbReference type="ARBA" id="ARBA00022679"/>
    </source>
</evidence>
<dbReference type="Gene3D" id="3.40.50.2000">
    <property type="entry name" value="Glycogen Phosphorylase B"/>
    <property type="match status" value="1"/>
</dbReference>
<evidence type="ECO:0000313" key="13">
    <source>
        <dbReference type="Proteomes" id="UP000183900"/>
    </source>
</evidence>
<dbReference type="GO" id="GO:0005886">
    <property type="term" value="C:plasma membrane"/>
    <property type="evidence" value="ECO:0007669"/>
    <property type="project" value="UniProtKB-SubCell"/>
</dbReference>
<evidence type="ECO:0000256" key="1">
    <source>
        <dbReference type="ARBA" id="ARBA00003394"/>
    </source>
</evidence>
<dbReference type="OrthoDB" id="9789797at2"/>
<dbReference type="PANTHER" id="PTHR42755:SF1">
    <property type="entry name" value="3-DEOXY-D-MANNO-OCTULOSONIC ACID TRANSFERASE, MITOCHONDRIAL-RELATED"/>
    <property type="match status" value="1"/>
</dbReference>
<accession>A0A0K6HVF9</accession>
<evidence type="ECO:0000256" key="10">
    <source>
        <dbReference type="RuleBase" id="RU365103"/>
    </source>
</evidence>
<feature type="domain" description="3-deoxy-D-manno-octulosonic-acid transferase N-terminal" evidence="11">
    <location>
        <begin position="45"/>
        <end position="219"/>
    </location>
</feature>
<keyword evidence="10" id="KW-0472">Membrane</keyword>